<evidence type="ECO:0000313" key="4">
    <source>
        <dbReference type="Proteomes" id="UP000196435"/>
    </source>
</evidence>
<evidence type="ECO:0008006" key="6">
    <source>
        <dbReference type="Google" id="ProtNLM"/>
    </source>
</evidence>
<organism evidence="3 4">
    <name type="scientific">Xenorhabdus innexi</name>
    <dbReference type="NCBI Taxonomy" id="290109"/>
    <lineage>
        <taxon>Bacteria</taxon>
        <taxon>Pseudomonadati</taxon>
        <taxon>Pseudomonadota</taxon>
        <taxon>Gammaproteobacteria</taxon>
        <taxon>Enterobacterales</taxon>
        <taxon>Morganellaceae</taxon>
        <taxon>Xenorhabdus</taxon>
    </lineage>
</organism>
<gene>
    <name evidence="2" type="ORF">Xinn_01439</name>
    <name evidence="3" type="ORF">XIS1_1310026</name>
</gene>
<keyword evidence="1" id="KW-0812">Transmembrane</keyword>
<dbReference type="AlphaFoldDB" id="A0A1N6MT63"/>
<keyword evidence="5" id="KW-1185">Reference proteome</keyword>
<accession>A0A1N6MT63</accession>
<feature type="transmembrane region" description="Helical" evidence="1">
    <location>
        <begin position="76"/>
        <end position="95"/>
    </location>
</feature>
<feature type="transmembrane region" description="Helical" evidence="1">
    <location>
        <begin position="46"/>
        <end position="64"/>
    </location>
</feature>
<evidence type="ECO:0000313" key="3">
    <source>
        <dbReference type="EMBL" id="SIP72013.1"/>
    </source>
</evidence>
<reference evidence="3" key="1">
    <citation type="submission" date="2016-12" db="EMBL/GenBank/DDBJ databases">
        <authorList>
            <person name="Song W.-J."/>
            <person name="Kurnit D.M."/>
        </authorList>
    </citation>
    <scope>NUCLEOTIDE SEQUENCE [LARGE SCALE GENOMIC DNA]</scope>
    <source>
        <strain evidence="3">HGB1681</strain>
    </source>
</reference>
<proteinExistence type="predicted"/>
<dbReference type="OrthoDB" id="2619901at2"/>
<dbReference type="Pfam" id="PF11196">
    <property type="entry name" value="DUF2834"/>
    <property type="match status" value="1"/>
</dbReference>
<dbReference type="Proteomes" id="UP000196435">
    <property type="component" value="Unassembled WGS sequence"/>
</dbReference>
<sequence>MARFYFLLIILGAVIPWYFVFLFLAGNGLDVVLFIDFLFINDASRFFVADVVVSAGVLIFFVVYESRRLKMPNGIYSLLGLCIGVSFALPLFLYMRAKHMEKAVNFVEQEKKDRK</sequence>
<dbReference type="EMBL" id="FTLG01000037">
    <property type="protein sequence ID" value="SIP72013.1"/>
    <property type="molecule type" value="Genomic_DNA"/>
</dbReference>
<name>A0A1N6MT63_9GAMM</name>
<feature type="transmembrane region" description="Helical" evidence="1">
    <location>
        <begin position="5"/>
        <end position="26"/>
    </location>
</feature>
<evidence type="ECO:0000256" key="1">
    <source>
        <dbReference type="SAM" id="Phobius"/>
    </source>
</evidence>
<dbReference type="Proteomes" id="UP000224871">
    <property type="component" value="Unassembled WGS sequence"/>
</dbReference>
<evidence type="ECO:0000313" key="2">
    <source>
        <dbReference type="EMBL" id="PHM36666.1"/>
    </source>
</evidence>
<dbReference type="RefSeq" id="WP_086955273.1">
    <property type="nucleotide sequence ID" value="NZ_CAWNQC010000024.1"/>
</dbReference>
<reference evidence="4" key="2">
    <citation type="submission" date="2016-12" db="EMBL/GenBank/DDBJ databases">
        <authorList>
            <person name="Gaudriault S."/>
        </authorList>
    </citation>
    <scope>NUCLEOTIDE SEQUENCE [LARGE SCALE GENOMIC DNA]</scope>
    <source>
        <strain evidence="4">HGB1681 (deposited as PTA-6826 in the American Type Culture Collection)</strain>
    </source>
</reference>
<dbReference type="InterPro" id="IPR021362">
    <property type="entry name" value="DUF2834"/>
</dbReference>
<reference evidence="2 5" key="3">
    <citation type="journal article" date="2017" name="Nat. Microbiol.">
        <title>Natural product diversity associated with the nematode symbionts Photorhabdus and Xenorhabdus.</title>
        <authorList>
            <person name="Tobias N.J."/>
            <person name="Wolff H."/>
            <person name="Djahanschiri B."/>
            <person name="Grundmann F."/>
            <person name="Kronenwerth M."/>
            <person name="Shi Y.M."/>
            <person name="Simonyi S."/>
            <person name="Grun P."/>
            <person name="Shapiro-Ilan D."/>
            <person name="Pidot S.J."/>
            <person name="Stinear T.P."/>
            <person name="Ebersberger I."/>
            <person name="Bode H.B."/>
        </authorList>
    </citation>
    <scope>NUCLEOTIDE SEQUENCE [LARGE SCALE GENOMIC DNA]</scope>
    <source>
        <strain evidence="2 5">DSM 16336</strain>
    </source>
</reference>
<dbReference type="EMBL" id="NIBU01000012">
    <property type="protein sequence ID" value="PHM36666.1"/>
    <property type="molecule type" value="Genomic_DNA"/>
</dbReference>
<protein>
    <recommendedName>
        <fullName evidence="6">DUF2834 domain-containing protein</fullName>
    </recommendedName>
</protein>
<evidence type="ECO:0000313" key="5">
    <source>
        <dbReference type="Proteomes" id="UP000224871"/>
    </source>
</evidence>
<keyword evidence="1" id="KW-1133">Transmembrane helix</keyword>
<keyword evidence="1" id="KW-0472">Membrane</keyword>